<dbReference type="PANTHER" id="PTHR10173">
    <property type="entry name" value="METHIONINE SULFOXIDE REDUCTASE"/>
    <property type="match status" value="1"/>
</dbReference>
<dbReference type="EMBL" id="BMQC01000015">
    <property type="protein sequence ID" value="GGK39340.1"/>
    <property type="molecule type" value="Genomic_DNA"/>
</dbReference>
<dbReference type="PROSITE" id="PS51790">
    <property type="entry name" value="MSRB"/>
    <property type="match status" value="1"/>
</dbReference>
<dbReference type="GO" id="GO:0005737">
    <property type="term" value="C:cytoplasm"/>
    <property type="evidence" value="ECO:0007669"/>
    <property type="project" value="TreeGrafter"/>
</dbReference>
<name>A0A8J3BTE2_9ACTN</name>
<evidence type="ECO:0000313" key="5">
    <source>
        <dbReference type="EMBL" id="GGK39340.1"/>
    </source>
</evidence>
<dbReference type="AlphaFoldDB" id="A0A8J3BTE2"/>
<dbReference type="InterPro" id="IPR028427">
    <property type="entry name" value="Met_Sox_Rdtase_MsrB"/>
</dbReference>
<dbReference type="Proteomes" id="UP000662200">
    <property type="component" value="Unassembled WGS sequence"/>
</dbReference>
<protein>
    <recommendedName>
        <fullName evidence="1">peptide-methionine (R)-S-oxide reductase</fullName>
        <ecNumber evidence="1">1.8.4.12</ecNumber>
    </recommendedName>
</protein>
<keyword evidence="2" id="KW-0560">Oxidoreductase</keyword>
<dbReference type="EC" id="1.8.4.12" evidence="1"/>
<accession>A0A8J3BTE2</accession>
<dbReference type="GO" id="GO:0030091">
    <property type="term" value="P:protein repair"/>
    <property type="evidence" value="ECO:0007669"/>
    <property type="project" value="InterPro"/>
</dbReference>
<dbReference type="Pfam" id="PF01641">
    <property type="entry name" value="SelR"/>
    <property type="match status" value="1"/>
</dbReference>
<evidence type="ECO:0000256" key="3">
    <source>
        <dbReference type="ARBA" id="ARBA00048488"/>
    </source>
</evidence>
<evidence type="ECO:0000313" key="6">
    <source>
        <dbReference type="Proteomes" id="UP000662200"/>
    </source>
</evidence>
<evidence type="ECO:0000256" key="1">
    <source>
        <dbReference type="ARBA" id="ARBA00012499"/>
    </source>
</evidence>
<dbReference type="PANTHER" id="PTHR10173:SF52">
    <property type="entry name" value="METHIONINE-R-SULFOXIDE REDUCTASE B1"/>
    <property type="match status" value="1"/>
</dbReference>
<dbReference type="GO" id="GO:0033743">
    <property type="term" value="F:peptide-methionine (R)-S-oxide reductase activity"/>
    <property type="evidence" value="ECO:0007669"/>
    <property type="project" value="UniProtKB-EC"/>
</dbReference>
<dbReference type="Gene3D" id="2.170.150.20">
    <property type="entry name" value="Peptide methionine sulfoxide reductase"/>
    <property type="match status" value="1"/>
</dbReference>
<proteinExistence type="predicted"/>
<evidence type="ECO:0000256" key="2">
    <source>
        <dbReference type="ARBA" id="ARBA00023002"/>
    </source>
</evidence>
<comment type="catalytic activity">
    <reaction evidence="3">
        <text>L-methionyl-[protein] + [thioredoxin]-disulfide + H2O = L-methionyl-(R)-S-oxide-[protein] + [thioredoxin]-dithiol</text>
        <dbReference type="Rhea" id="RHEA:24164"/>
        <dbReference type="Rhea" id="RHEA-COMP:10698"/>
        <dbReference type="Rhea" id="RHEA-COMP:10700"/>
        <dbReference type="Rhea" id="RHEA-COMP:12313"/>
        <dbReference type="Rhea" id="RHEA-COMP:12314"/>
        <dbReference type="ChEBI" id="CHEBI:15377"/>
        <dbReference type="ChEBI" id="CHEBI:16044"/>
        <dbReference type="ChEBI" id="CHEBI:29950"/>
        <dbReference type="ChEBI" id="CHEBI:45764"/>
        <dbReference type="ChEBI" id="CHEBI:50058"/>
        <dbReference type="EC" id="1.8.4.12"/>
    </reaction>
</comment>
<feature type="domain" description="MsrB" evidence="4">
    <location>
        <begin position="19"/>
        <end position="141"/>
    </location>
</feature>
<reference evidence="5" key="2">
    <citation type="submission" date="2020-09" db="EMBL/GenBank/DDBJ databases">
        <authorList>
            <person name="Sun Q."/>
            <person name="Ohkuma M."/>
        </authorList>
    </citation>
    <scope>NUCLEOTIDE SEQUENCE</scope>
    <source>
        <strain evidence="5">JCM 3091</strain>
    </source>
</reference>
<keyword evidence="6" id="KW-1185">Reference proteome</keyword>
<reference evidence="5" key="1">
    <citation type="journal article" date="2014" name="Int. J. Syst. Evol. Microbiol.">
        <title>Complete genome sequence of Corynebacterium casei LMG S-19264T (=DSM 44701T), isolated from a smear-ripened cheese.</title>
        <authorList>
            <consortium name="US DOE Joint Genome Institute (JGI-PGF)"/>
            <person name="Walter F."/>
            <person name="Albersmeier A."/>
            <person name="Kalinowski J."/>
            <person name="Ruckert C."/>
        </authorList>
    </citation>
    <scope>NUCLEOTIDE SEQUENCE</scope>
    <source>
        <strain evidence="5">JCM 3091</strain>
    </source>
</reference>
<gene>
    <name evidence="5" type="primary">msrA</name>
    <name evidence="5" type="ORF">GCM10010124_35050</name>
</gene>
<comment type="caution">
    <text evidence="5">The sequence shown here is derived from an EMBL/GenBank/DDBJ whole genome shotgun (WGS) entry which is preliminary data.</text>
</comment>
<evidence type="ECO:0000259" key="4">
    <source>
        <dbReference type="PROSITE" id="PS51790"/>
    </source>
</evidence>
<sequence length="145" mass="15924">MTTPSDAPGGAASPLPRTPQEWRVRLDEEEFRVLREGGTERPFTGAFVHHSAAGRYACRGCGRELFASAAKFDSGCGWPSFDRAVPETVRLLEDRSHGTVRTECRCAHCDSHLGHVFHGEGLTPENTRYCINSVSLTFHPAPDTP</sequence>
<dbReference type="InterPro" id="IPR011057">
    <property type="entry name" value="Mss4-like_sf"/>
</dbReference>
<dbReference type="SUPFAM" id="SSF51316">
    <property type="entry name" value="Mss4-like"/>
    <property type="match status" value="1"/>
</dbReference>
<dbReference type="InterPro" id="IPR002579">
    <property type="entry name" value="Met_Sox_Rdtase_MsrB_dom"/>
</dbReference>
<organism evidence="5 6">
    <name type="scientific">Pilimelia terevasa</name>
    <dbReference type="NCBI Taxonomy" id="53372"/>
    <lineage>
        <taxon>Bacteria</taxon>
        <taxon>Bacillati</taxon>
        <taxon>Actinomycetota</taxon>
        <taxon>Actinomycetes</taxon>
        <taxon>Micromonosporales</taxon>
        <taxon>Micromonosporaceae</taxon>
        <taxon>Pilimelia</taxon>
    </lineage>
</organism>
<dbReference type="GO" id="GO:0006979">
    <property type="term" value="P:response to oxidative stress"/>
    <property type="evidence" value="ECO:0007669"/>
    <property type="project" value="InterPro"/>
</dbReference>
<dbReference type="RefSeq" id="WP_189115428.1">
    <property type="nucleotide sequence ID" value="NZ_BMQC01000015.1"/>
</dbReference>
<dbReference type="NCBIfam" id="TIGR00357">
    <property type="entry name" value="peptide-methionine (R)-S-oxide reductase MsrB"/>
    <property type="match status" value="1"/>
</dbReference>